<reference evidence="3 4" key="1">
    <citation type="submission" date="2016-11" db="EMBL/GenBank/DDBJ databases">
        <authorList>
            <person name="Varghese N."/>
            <person name="Submissions S."/>
        </authorList>
    </citation>
    <scope>NUCLEOTIDE SEQUENCE [LARGE SCALE GENOMIC DNA]</scope>
    <source>
        <strain evidence="3 4">DSM 20664</strain>
    </source>
</reference>
<dbReference type="PANTHER" id="PTHR38032">
    <property type="entry name" value="POLYMERASE-RELATED"/>
    <property type="match status" value="1"/>
</dbReference>
<dbReference type="PANTHER" id="PTHR38032:SF1">
    <property type="entry name" value="RNA-BINDING PROTEIN KHPB N-TERMINAL DOMAIN-CONTAINING PROTEIN"/>
    <property type="match status" value="1"/>
</dbReference>
<evidence type="ECO:0000256" key="1">
    <source>
        <dbReference type="SAM" id="Coils"/>
    </source>
</evidence>
<evidence type="ECO:0000313" key="3">
    <source>
        <dbReference type="EMBL" id="SIN65797.1"/>
    </source>
</evidence>
<dbReference type="InterPro" id="IPR046865">
    <property type="entry name" value="FapA_b_solenoid"/>
</dbReference>
<keyword evidence="1" id="KW-0175">Coiled coil</keyword>
<dbReference type="RefSeq" id="WP_074199354.1">
    <property type="nucleotide sequence ID" value="NZ_FSQZ01000001.1"/>
</dbReference>
<sequence>MDSRPFSVYVREDGVYLEVKPDIEVGKIEIIGYLKRQGIDVEEGLIEEIIDQRRGEIVKVSDQVPPSAREALIEVEISEDGLTASIHIIPPLDERNWPSPQDLEAELKKRGVVFGIKEGVLERICSEKLGHQWIVVAEGIKPVNGEDAVIALKVDVERLKPKIEDPNVARVDLRELGAVINVLKGQVLAEKTPPKEGRDGINVLGKPIKARQARDKSLPKGSNTEISEDGLKLIATIDGNLVPKDGKLHVMPVYEVDGDVDYGVGNINFIGSVVIKGSIRDGFSVVAGSDIQVGGVVEAATLRAGGKVMIRGGIRGMGKASIEAESDIMALFIDQAYVKSNSNVIVERSIMHSTVMATEKITVMGGRKGIIVGGSSSAGFEISCVTLGNEIGTRTEIQVGVVPSLQQELKSILEKLEDFREKLNSIENNLNYIRKLEAQGKIDQPKKALMLQLSKMKLQLQYNLEFYEAQRQKLEQEVAKINEACRVKVKGVCYPGVIINMRGVIYMVKEKMEYVTFYYDKGEIKFSPYF</sequence>
<protein>
    <recommendedName>
        <fullName evidence="2">Flagellar Assembly Protein A N-terminal region domain-containing protein</fullName>
    </recommendedName>
</protein>
<name>A0ABY1JCE9_9BACT</name>
<organism evidence="3 4">
    <name type="scientific">Acetomicrobium flavidum</name>
    <dbReference type="NCBI Taxonomy" id="49896"/>
    <lineage>
        <taxon>Bacteria</taxon>
        <taxon>Thermotogati</taxon>
        <taxon>Synergistota</taxon>
        <taxon>Synergistia</taxon>
        <taxon>Synergistales</taxon>
        <taxon>Acetomicrobiaceae</taxon>
        <taxon>Acetomicrobium</taxon>
    </lineage>
</organism>
<gene>
    <name evidence="3" type="ORF">SAMN05444368_0816</name>
</gene>
<feature type="coiled-coil region" evidence="1">
    <location>
        <begin position="402"/>
        <end position="484"/>
    </location>
</feature>
<dbReference type="InterPro" id="IPR046866">
    <property type="entry name" value="FapA_N"/>
</dbReference>
<dbReference type="InterPro" id="IPR005646">
    <property type="entry name" value="FapA"/>
</dbReference>
<keyword evidence="4" id="KW-1185">Reference proteome</keyword>
<dbReference type="Pfam" id="PF20250">
    <property type="entry name" value="FapA_N"/>
    <property type="match status" value="1"/>
</dbReference>
<proteinExistence type="predicted"/>
<accession>A0ABY1JCE9</accession>
<dbReference type="Pfam" id="PF03961">
    <property type="entry name" value="FapA"/>
    <property type="match status" value="1"/>
</dbReference>
<evidence type="ECO:0000313" key="4">
    <source>
        <dbReference type="Proteomes" id="UP000185093"/>
    </source>
</evidence>
<dbReference type="Proteomes" id="UP000185093">
    <property type="component" value="Unassembled WGS sequence"/>
</dbReference>
<dbReference type="EMBL" id="FSQZ01000001">
    <property type="protein sequence ID" value="SIN65797.1"/>
    <property type="molecule type" value="Genomic_DNA"/>
</dbReference>
<comment type="caution">
    <text evidence="3">The sequence shown here is derived from an EMBL/GenBank/DDBJ whole genome shotgun (WGS) entry which is preliminary data.</text>
</comment>
<evidence type="ECO:0000259" key="2">
    <source>
        <dbReference type="Pfam" id="PF20250"/>
    </source>
</evidence>
<feature type="domain" description="Flagellar Assembly Protein A N-terminal region" evidence="2">
    <location>
        <begin position="73"/>
        <end position="243"/>
    </location>
</feature>